<proteinExistence type="predicted"/>
<comment type="caution">
    <text evidence="13">The sequence shown here is derived from an EMBL/GenBank/DDBJ whole genome shotgun (WGS) entry which is preliminary data.</text>
</comment>
<evidence type="ECO:0000256" key="5">
    <source>
        <dbReference type="ARBA" id="ARBA00023155"/>
    </source>
</evidence>
<feature type="DNA-binding region" description="Homeobox" evidence="9">
    <location>
        <begin position="170"/>
        <end position="229"/>
    </location>
</feature>
<keyword evidence="3" id="KW-0805">Transcription regulation</keyword>
<keyword evidence="4 9" id="KW-0238">DNA-binding</keyword>
<dbReference type="GO" id="GO:0045944">
    <property type="term" value="P:positive regulation of transcription by RNA polymerase II"/>
    <property type="evidence" value="ECO:0007669"/>
    <property type="project" value="InterPro"/>
</dbReference>
<evidence type="ECO:0000259" key="12">
    <source>
        <dbReference type="PROSITE" id="PS50071"/>
    </source>
</evidence>
<keyword evidence="7" id="KW-0804">Transcription</keyword>
<dbReference type="InterPro" id="IPR042634">
    <property type="entry name" value="MOX-1/MOX-2"/>
</dbReference>
<evidence type="ECO:0000313" key="14">
    <source>
        <dbReference type="Proteomes" id="UP001168972"/>
    </source>
</evidence>
<accession>A0AA39F242</accession>
<dbReference type="PANTHER" id="PTHR24328:SF7">
    <property type="entry name" value="BUTTONLESS"/>
    <property type="match status" value="1"/>
</dbReference>
<dbReference type="Proteomes" id="UP001168972">
    <property type="component" value="Unassembled WGS sequence"/>
</dbReference>
<evidence type="ECO:0000256" key="6">
    <source>
        <dbReference type="ARBA" id="ARBA00023159"/>
    </source>
</evidence>
<dbReference type="SMART" id="SM00389">
    <property type="entry name" value="HOX"/>
    <property type="match status" value="1"/>
</dbReference>
<evidence type="ECO:0000256" key="2">
    <source>
        <dbReference type="ARBA" id="ARBA00022473"/>
    </source>
</evidence>
<dbReference type="InterPro" id="IPR017970">
    <property type="entry name" value="Homeobox_CS"/>
</dbReference>
<dbReference type="GO" id="GO:0005634">
    <property type="term" value="C:nucleus"/>
    <property type="evidence" value="ECO:0007669"/>
    <property type="project" value="UniProtKB-SubCell"/>
</dbReference>
<comment type="subcellular location">
    <subcellularLocation>
        <location evidence="1 9 10">Nucleus</location>
    </subcellularLocation>
</comment>
<gene>
    <name evidence="13" type="ORF">PV327_009979</name>
</gene>
<evidence type="ECO:0000256" key="10">
    <source>
        <dbReference type="RuleBase" id="RU000682"/>
    </source>
</evidence>
<dbReference type="InterPro" id="IPR020479">
    <property type="entry name" value="HD_metazoa"/>
</dbReference>
<evidence type="ECO:0000313" key="13">
    <source>
        <dbReference type="EMBL" id="KAK0161519.1"/>
    </source>
</evidence>
<protein>
    <recommendedName>
        <fullName evidence="12">Homeobox domain-containing protein</fullName>
    </recommendedName>
</protein>
<dbReference type="PROSITE" id="PS00027">
    <property type="entry name" value="HOMEOBOX_1"/>
    <property type="match status" value="1"/>
</dbReference>
<evidence type="ECO:0000256" key="9">
    <source>
        <dbReference type="PROSITE-ProRule" id="PRU00108"/>
    </source>
</evidence>
<reference evidence="13" key="1">
    <citation type="journal article" date="2023" name="bioRxiv">
        <title>Scaffold-level genome assemblies of two parasitoid biocontrol wasps reveal the parthenogenesis mechanism and an associated novel virus.</title>
        <authorList>
            <person name="Inwood S."/>
            <person name="Skelly J."/>
            <person name="Guhlin J."/>
            <person name="Harrop T."/>
            <person name="Goldson S."/>
            <person name="Dearden P."/>
        </authorList>
    </citation>
    <scope>NUCLEOTIDE SEQUENCE</scope>
    <source>
        <strain evidence="13">Lincoln</strain>
        <tissue evidence="13">Whole body</tissue>
    </source>
</reference>
<keyword evidence="5 9" id="KW-0371">Homeobox</keyword>
<dbReference type="SUPFAM" id="SSF46689">
    <property type="entry name" value="Homeodomain-like"/>
    <property type="match status" value="1"/>
</dbReference>
<dbReference type="PRINTS" id="PR00024">
    <property type="entry name" value="HOMEOBOX"/>
</dbReference>
<evidence type="ECO:0000256" key="1">
    <source>
        <dbReference type="ARBA" id="ARBA00004123"/>
    </source>
</evidence>
<dbReference type="Pfam" id="PF00046">
    <property type="entry name" value="Homeodomain"/>
    <property type="match status" value="1"/>
</dbReference>
<evidence type="ECO:0000256" key="8">
    <source>
        <dbReference type="ARBA" id="ARBA00023242"/>
    </source>
</evidence>
<dbReference type="GO" id="GO:0000981">
    <property type="term" value="F:DNA-binding transcription factor activity, RNA polymerase II-specific"/>
    <property type="evidence" value="ECO:0007669"/>
    <property type="project" value="InterPro"/>
</dbReference>
<dbReference type="InterPro" id="IPR009057">
    <property type="entry name" value="Homeodomain-like_sf"/>
</dbReference>
<keyword evidence="8 9" id="KW-0539">Nucleus</keyword>
<evidence type="ECO:0000256" key="3">
    <source>
        <dbReference type="ARBA" id="ARBA00023015"/>
    </source>
</evidence>
<feature type="domain" description="Homeobox" evidence="12">
    <location>
        <begin position="168"/>
        <end position="228"/>
    </location>
</feature>
<dbReference type="AlphaFoldDB" id="A0AA39F242"/>
<evidence type="ECO:0000256" key="11">
    <source>
        <dbReference type="SAM" id="MobiDB-lite"/>
    </source>
</evidence>
<organism evidence="13 14">
    <name type="scientific">Microctonus hyperodae</name>
    <name type="common">Parasitoid wasp</name>
    <dbReference type="NCBI Taxonomy" id="165561"/>
    <lineage>
        <taxon>Eukaryota</taxon>
        <taxon>Metazoa</taxon>
        <taxon>Ecdysozoa</taxon>
        <taxon>Arthropoda</taxon>
        <taxon>Hexapoda</taxon>
        <taxon>Insecta</taxon>
        <taxon>Pterygota</taxon>
        <taxon>Neoptera</taxon>
        <taxon>Endopterygota</taxon>
        <taxon>Hymenoptera</taxon>
        <taxon>Apocrita</taxon>
        <taxon>Ichneumonoidea</taxon>
        <taxon>Braconidae</taxon>
        <taxon>Euphorinae</taxon>
        <taxon>Microctonus</taxon>
    </lineage>
</organism>
<dbReference type="PROSITE" id="PS50071">
    <property type="entry name" value="HOMEOBOX_2"/>
    <property type="match status" value="1"/>
</dbReference>
<keyword evidence="14" id="KW-1185">Reference proteome</keyword>
<reference evidence="13" key="2">
    <citation type="submission" date="2023-03" db="EMBL/GenBank/DDBJ databases">
        <authorList>
            <person name="Inwood S.N."/>
            <person name="Skelly J.G."/>
            <person name="Guhlin J."/>
            <person name="Harrop T.W.R."/>
            <person name="Goldson S.G."/>
            <person name="Dearden P.K."/>
        </authorList>
    </citation>
    <scope>NUCLEOTIDE SEQUENCE</scope>
    <source>
        <strain evidence="13">Lincoln</strain>
        <tissue evidence="13">Whole body</tissue>
    </source>
</reference>
<dbReference type="EMBL" id="JAQQBR010001835">
    <property type="protein sequence ID" value="KAK0161519.1"/>
    <property type="molecule type" value="Genomic_DNA"/>
</dbReference>
<keyword evidence="6" id="KW-0010">Activator</keyword>
<dbReference type="PANTHER" id="PTHR24328">
    <property type="entry name" value="HOMEOBOX PROTEIN MOX"/>
    <property type="match status" value="1"/>
</dbReference>
<dbReference type="CDD" id="cd00086">
    <property type="entry name" value="homeodomain"/>
    <property type="match status" value="1"/>
</dbReference>
<name>A0AA39F242_MICHY</name>
<dbReference type="InterPro" id="IPR001356">
    <property type="entry name" value="HD"/>
</dbReference>
<evidence type="ECO:0000256" key="7">
    <source>
        <dbReference type="ARBA" id="ARBA00023163"/>
    </source>
</evidence>
<dbReference type="Gene3D" id="1.10.10.60">
    <property type="entry name" value="Homeodomain-like"/>
    <property type="match status" value="1"/>
</dbReference>
<keyword evidence="2" id="KW-0217">Developmental protein</keyword>
<sequence length="260" mass="30251">MDYTSRSTSNTGPFSHEQSLMSVSTQSNPQNSVTTDLNTFLNYFNINDSRSNSSSSQVDKQLMDSRECHQFSEHQWMQPDSEIISRSSVNRISRHYRSTSRVFCTSWPISYHQDMSTSLTQNYGYCNITNNKSMIKNHLLLDDNVEKKITIAADKLSTSKYGSSNQISKLRKERTAFTRDQIHHLEFEFDHSHYLTRLRRYEIAVALNLTERQVKVWFQNRRMKCKRTTGNPSAIKIVENVVILDDDNNEENAIKQIESL</sequence>
<dbReference type="GO" id="GO:0000978">
    <property type="term" value="F:RNA polymerase II cis-regulatory region sequence-specific DNA binding"/>
    <property type="evidence" value="ECO:0007669"/>
    <property type="project" value="TreeGrafter"/>
</dbReference>
<evidence type="ECO:0000256" key="4">
    <source>
        <dbReference type="ARBA" id="ARBA00023125"/>
    </source>
</evidence>
<feature type="region of interest" description="Disordered" evidence="11">
    <location>
        <begin position="1"/>
        <end position="31"/>
    </location>
</feature>